<comment type="caution">
    <text evidence="4">The sequence shown here is derived from an EMBL/GenBank/DDBJ whole genome shotgun (WGS) entry which is preliminary data.</text>
</comment>
<evidence type="ECO:0000256" key="1">
    <source>
        <dbReference type="SAM" id="MobiDB-lite"/>
    </source>
</evidence>
<gene>
    <name evidence="4" type="ORF">GKE07_08200</name>
</gene>
<reference evidence="4 5" key="1">
    <citation type="journal article" date="2019" name="Nat. Med.">
        <title>A library of human gut bacterial isolates paired with longitudinal multiomics data enables mechanistic microbiome research.</title>
        <authorList>
            <person name="Poyet M."/>
            <person name="Groussin M."/>
            <person name="Gibbons S.M."/>
            <person name="Avila-Pacheco J."/>
            <person name="Jiang X."/>
            <person name="Kearney S.M."/>
            <person name="Perrotta A.R."/>
            <person name="Berdy B."/>
            <person name="Zhao S."/>
            <person name="Lieberman T.D."/>
            <person name="Swanson P.K."/>
            <person name="Smith M."/>
            <person name="Roesemann S."/>
            <person name="Alexander J.E."/>
            <person name="Rich S.A."/>
            <person name="Livny J."/>
            <person name="Vlamakis H."/>
            <person name="Clish C."/>
            <person name="Bullock K."/>
            <person name="Deik A."/>
            <person name="Scott J."/>
            <person name="Pierce K.A."/>
            <person name="Xavier R.J."/>
            <person name="Alm E.J."/>
        </authorList>
    </citation>
    <scope>NUCLEOTIDE SEQUENCE [LARGE SCALE GENOMIC DNA]</scope>
    <source>
        <strain evidence="4 5">BIOML-A11</strain>
    </source>
</reference>
<keyword evidence="2" id="KW-0472">Membrane</keyword>
<evidence type="ECO:0000313" key="4">
    <source>
        <dbReference type="EMBL" id="MSC60175.1"/>
    </source>
</evidence>
<protein>
    <submittedName>
        <fullName evidence="4">Uncharacterized protein</fullName>
    </submittedName>
</protein>
<keyword evidence="2" id="KW-1133">Transmembrane helix</keyword>
<evidence type="ECO:0000256" key="2">
    <source>
        <dbReference type="SAM" id="Phobius"/>
    </source>
</evidence>
<keyword evidence="3" id="KW-0732">Signal</keyword>
<feature type="chain" id="PRO_5026707763" evidence="3">
    <location>
        <begin position="33"/>
        <end position="1729"/>
    </location>
</feature>
<feature type="signal peptide" evidence="3">
    <location>
        <begin position="1"/>
        <end position="32"/>
    </location>
</feature>
<feature type="transmembrane region" description="Helical" evidence="2">
    <location>
        <begin position="1693"/>
        <end position="1716"/>
    </location>
</feature>
<keyword evidence="2" id="KW-0812">Transmembrane</keyword>
<dbReference type="RefSeq" id="WP_154266981.1">
    <property type="nucleotide sequence ID" value="NZ_WKQP01000010.1"/>
</dbReference>
<sequence length="1729" mass="189320">MRVFNKKLNRLLAIMLASVMGATSLPATQVSADTPSSEYDISNDAASDDISDSKIPDEQDSDNNATEEKQPQQLTVEYTPADDIYVGNKVVPVVKSDRADAAVDNLKYTVVEGKNLIEKDTDFASNGIWTAKDTGTVRIKVTKTEDDKYKSAEAEYTVTIKEYDYSSMNNSLTGTMLQGTKFYVEAPILSLASDNQAVYVVRKGDEWIEADKYQLMPQQGDNRQTLVIARKDKESGAITDIGSLRLDYKYDTQPPKITLNPKEDDKPAFTKDAVDYYGNVRKVDMNIHDVSLDDGSTQLWVKVDDREEFDVFDVDNAQKLIDAGIEYSEWIVTGADYSSCITFGTKADEEHKYQIIGMYAKDQAEHECNDTSSIEQPFYVDRKAPSGTIGYDADLIDEQNMVSQQASNVYGQLEDISGIKQAFYYVNKSDESGSILNDEQVKALDDSAWKPLELIEDTYDARYKYKINTSDLKDTSYNVYVKAQDNCNGETAFFSTSKLVVDTLPPELTVSQDTMTAADEKGWHKDDISYIVKADDSLSGIKSVEYTVFDGKRKIVSGQTVELDASGEGRITIPATEQFNGIDLMLSVKATDYAGLKTEVKGDSFKFSMDSQSPDVSIEPEAGKNRKYFNDDVRIKTSVADSISGVVSAKYQIVTDDQSVSDDEGAWNELDESGIINVSAEAYLDKKTDVYVKAVDEAGNVTVADLTASGSQPFYIHKAAPAITVTYGTPEQPDPQCISSVKGTEYYRENRIATISVKENELFFDPDETKINVKVDGNEQTQSDAWSEKSYWVKTGEGAEAVYSKQLVFNAGHKYELSVSAKDLCGNSDNGFEIEGDKSAEFVIDVQSPTGNIRFDGLSTGMDTVWDLLLPKDKYEISRFAAKKVNIAGQLGDEHGGIKSAEYFVSAEDAIIDVDSIQEADWKTLDSLNEDGTFSEPIECENKNCVVYVRVTDLSGNVSYISTNGLVVDTCAPAISVITPETASGVYSADVPVSIEVSDENATGVASGIKSVNYTVTNMGQTTQDGTLYSYDKTAAGLKDLENHVTEQFDISAASNNSNEVRIDVTATDNAGTAYTVTKYIKIDTTAPTVQVSYDNNSADTSFGDTAYFKAPRTATVKVTERNFDASKVAAEIKAAAGKAPALSDWSTEGGSGNGDDTVHVATIYYGHDDDYTFGIGVKDIAGNAAAGVDYANSLAPTKFTIDTTAPVISVAYDNNSASNGNYYNNKRTATVTITEHNFDTSRIALSMTAQDAGKSVAAPAFGSWSDNGDIHTATLSFDADATYTWSLAYTDKAGNKAKDLAKQEFCIDTTKPVVTINGVTPGSVNNNSGNMSFVIECTDTNLEYFSPVLTVEVYENSRFVRKTITGNVISITNGQRVEFRNLNEDGVYSLTCHAQDKAGNSYETVNIIDAGGKQVTETAGQGGKLLDFSINKGGSIFSLDDNTMKLVKDYYVQKVYHDVVVREINPDEVTSCTVKVNGKALKQGTDFSVNNVSESDGWHKYEYVISNAVFEKEGQYNIVVETKDKADSVAYSDVKSVNIEFIVDKTAPTYTLTGVDKNNENYIGSKNAVLMPKDDGGKLGRVKITVVGKDDKEKKVIKEMSGDDMLDYLDKHDGKIEFEVPKEVLSAKDGDSRLMVECADCSVDEGGKTNKVKKIYGKDTEADTDTEIAEDDVPMESNSSDVKSVETNNDKAVYIIGAILLFVLIIAILIIVYYMRKKMKEKKDNDEQ</sequence>
<evidence type="ECO:0000313" key="5">
    <source>
        <dbReference type="Proteomes" id="UP000479563"/>
    </source>
</evidence>
<evidence type="ECO:0000256" key="3">
    <source>
        <dbReference type="SAM" id="SignalP"/>
    </source>
</evidence>
<feature type="region of interest" description="Disordered" evidence="1">
    <location>
        <begin position="29"/>
        <end position="72"/>
    </location>
</feature>
<accession>A0A6L5T7I3</accession>
<proteinExistence type="predicted"/>
<dbReference type="Proteomes" id="UP000479563">
    <property type="component" value="Unassembled WGS sequence"/>
</dbReference>
<name>A0A6L5T7I3_9FIRM</name>
<organism evidence="4 5">
    <name type="scientific">Agathobacter rectalis</name>
    <dbReference type="NCBI Taxonomy" id="39491"/>
    <lineage>
        <taxon>Bacteria</taxon>
        <taxon>Bacillati</taxon>
        <taxon>Bacillota</taxon>
        <taxon>Clostridia</taxon>
        <taxon>Lachnospirales</taxon>
        <taxon>Lachnospiraceae</taxon>
        <taxon>Agathobacter</taxon>
    </lineage>
</organism>
<feature type="compositionally biased region" description="Polar residues" evidence="1">
    <location>
        <begin position="29"/>
        <end position="39"/>
    </location>
</feature>
<dbReference type="EMBL" id="WKQP01000010">
    <property type="protein sequence ID" value="MSC60175.1"/>
    <property type="molecule type" value="Genomic_DNA"/>
</dbReference>